<keyword evidence="3" id="KW-1185">Reference proteome</keyword>
<gene>
    <name evidence="2" type="ORF">EV147_2925</name>
</gene>
<comment type="caution">
    <text evidence="2">The sequence shown here is derived from an EMBL/GenBank/DDBJ whole genome shotgun (WGS) entry which is preliminary data.</text>
</comment>
<dbReference type="Proteomes" id="UP000291078">
    <property type="component" value="Unassembled WGS sequence"/>
</dbReference>
<accession>A0A4Q7RYP7</accession>
<evidence type="ECO:0000313" key="3">
    <source>
        <dbReference type="Proteomes" id="UP000291078"/>
    </source>
</evidence>
<name>A0A4Q7RYP7_9BURK</name>
<reference evidence="2 3" key="1">
    <citation type="journal article" date="2015" name="Stand. Genomic Sci.">
        <title>Genomic Encyclopedia of Bacterial and Archaeal Type Strains, Phase III: the genomes of soil and plant-associated and newly described type strains.</title>
        <authorList>
            <person name="Whitman W.B."/>
            <person name="Woyke T."/>
            <person name="Klenk H.P."/>
            <person name="Zhou Y."/>
            <person name="Lilburn T.G."/>
            <person name="Beck B.J."/>
            <person name="De Vos P."/>
            <person name="Vandamme P."/>
            <person name="Eisen J.A."/>
            <person name="Garrity G."/>
            <person name="Hugenholtz P."/>
            <person name="Kyrpides N.C."/>
        </authorList>
    </citation>
    <scope>NUCLEOTIDE SEQUENCE [LARGE SCALE GENOMIC DNA]</scope>
    <source>
        <strain evidence="2 3">ASC-9842</strain>
    </source>
</reference>
<evidence type="ECO:0000313" key="2">
    <source>
        <dbReference type="EMBL" id="RZT38457.1"/>
    </source>
</evidence>
<dbReference type="AlphaFoldDB" id="A0A4Q7RYP7"/>
<dbReference type="Pfam" id="PF12869">
    <property type="entry name" value="tRNA_anti-like"/>
    <property type="match status" value="1"/>
</dbReference>
<dbReference type="EMBL" id="SGXM01000003">
    <property type="protein sequence ID" value="RZT38457.1"/>
    <property type="molecule type" value="Genomic_DNA"/>
</dbReference>
<proteinExistence type="predicted"/>
<feature type="region of interest" description="Disordered" evidence="1">
    <location>
        <begin position="35"/>
        <end position="58"/>
    </location>
</feature>
<feature type="compositionally biased region" description="Low complexity" evidence="1">
    <location>
        <begin position="40"/>
        <end position="58"/>
    </location>
</feature>
<organism evidence="2 3">
    <name type="scientific">Cupriavidus agavae</name>
    <dbReference type="NCBI Taxonomy" id="1001822"/>
    <lineage>
        <taxon>Bacteria</taxon>
        <taxon>Pseudomonadati</taxon>
        <taxon>Pseudomonadota</taxon>
        <taxon>Betaproteobacteria</taxon>
        <taxon>Burkholderiales</taxon>
        <taxon>Burkholderiaceae</taxon>
        <taxon>Cupriavidus</taxon>
    </lineage>
</organism>
<dbReference type="InterPro" id="IPR024422">
    <property type="entry name" value="Protein_unknown_function_OB"/>
</dbReference>
<sequence length="197" mass="20851">MLSRTRQTLVAVVAVVVLILLWFVGNDKADAPPADSQYVADAPEAPDASAPAIPASIPRGIPRNGTLDPISIDENRPADILPQVAAESLASDYRDNAGAADDRYRGKYIIVEGVASGIRRDQNHVYLEIRTDNPGVVVRGDLLPRQICGPGTRACEVEARATMVRRGQKVAVECNGAGVAEDGTPLLSDCLLRGGAN</sequence>
<evidence type="ECO:0000256" key="1">
    <source>
        <dbReference type="SAM" id="MobiDB-lite"/>
    </source>
</evidence>
<protein>
    <submittedName>
        <fullName evidence="2">Putative nucleic acid binding protein</fullName>
    </submittedName>
</protein>
<dbReference type="OrthoDB" id="8962716at2"/>
<dbReference type="RefSeq" id="WP_130391918.1">
    <property type="nucleotide sequence ID" value="NZ_SGXM01000003.1"/>
</dbReference>